<sequence length="2297" mass="245919">MNTESNDFSNLLKTHRLSHDPLPTHYSNTNTPKIIDFGTTQLISAQASAYGEITGVKCVLDADVSQVILTLVGNMTKSPLQVTFKAYKGSESTYTFTKVGTVWTSTQKIYPPGSTPLTIGTRYTLEDCDSGVEVDDDATFTVPAPPIITSAVCIVDDWKTTASINLSGTNLTAAKQTFTITDPNGVSKAFEFALTDGVYKVTLSCGSSGVDLVTGWTYTVTATNTGIIVASPVTFIVPSAYSLKSVSVDWVNNGFTQLKITVVGDSIPYSASPSFIVNLVSSSFTFKVKFTSATAGASDTISVSLPFGWDWGQEYTVASAIEDKATNPVALNCAGVKFTTPVPSIVSVVTITATDSTCSDLIIMANGTNFVLGSYVISFVETSETKFVTVTSATHGRSSSFSATSGGFTLGTQYTVKSFVGSTSPVRTYLHETLTAQTPSKITTVNCQLDATQTTVTIILTGSPFVLDTITVKIINSQSDGENVQFTRIGNEYHYVGTVTGSDPFLALGETYTMKAQDSNVYMTSGLSFTVPAIPTCLSASVEWVNAGYTQLVMKMTGLSVKLTPTPNYIVTLSGSSYKFTVTFSSLTAGASSQIAVSLPFDLTFGQEYTIDSVIQDTNTNPISLICTGLKFTVPIPAIVTSVTITATDSTCTNLIITITGTNFVKNTYVISFEETTETKSITVSSTTQGKSSSFSATTGGFSLGTLYTLKSVVGSSTPVRTFLHEKLTTTTPSLITTADCLLDPSLTTVTVILTGSNFLINPLTVTIINSDLTPLTVPFTKVGQEYRYTGDLIGMDPFLICGRTYTLSVQDPSVYVKSGLSFTVPAMPTCVSASVEWVSPGYSMLEMKLTGLSVQLSSTPNYVVTLSGSSYKFTVTFSSLTSGISDPTTVSLPFDLTFGQEYTIDSVIQDTNTNPVSLICTDIKFTIPRPPIVTSVSCTPKDDNCADLILTLTGTNFVLSTFTVEFNEIANPITVTVTSTTIGKSAYFSVASGTLALGTLYTLKSVSESKSPFRTFLHQNNPVLTPSVITGVVCTLDATMTTIIITLTGSGLVSSSANIAVVNSSSGSDTGVFTKIGNDYQLSISLGTPFYVSGQNFTLRSLDTGLYIKPGLSFEVPFPPAVLGASLEWTNSKYLYLVLKVTGQGLPSSSANNFIVSLASSAVTFPVKFSSNTTGQSDPILVTLPYPLTWQQTYTLTSVVEDIGSSPQTIPCSNVMFTVPAPPRLTKATSRCTTTVCSAIRFYFEGENLSQDVSYIVTIAENSFTFTTNFYSSTTGQSEQITIWPTNPFPLGGISLLSITEANANPAQWVLTNGVPIAIPDPEITGVSITLDNTATTITIIFNGILITSTTLSIHVKDNAGNPFSIHTVLDSDVLKGTEVIYPTSTSGFQFGETYTLTSTNNNSIKVTPISFTVPQAPIVLEVEAICADVKCTTLEIDLLGLNFTIGPRFLLTLVGVATPIPFTCQTRTFTSVGPIPVGLGEDLLHSRSYTISSIIEDSNSLPQHILCDNLSFMTPDEPILTTIFVTTASGVDTDKCGSFSKPCLTMEHSLTRLHSECSTMMLQGSFTHTTSWAIPFPSLIIAHNTIYLDTTKGSTHSAINVGPDAEIVVDGAKQTTLESLSVLLPASSAVDVYIRVITGTLTITNCIVTGDIPKASFLESRHPSLVLTNGQIRLLGLETKELGHDEMATLTGTQSIGMTQLSGYTASSIQTQSAAGSSLSYKLSNTSSLQILSSSFTSCSSNSPTCLGGAVSFSLSEAASLVIQFCSFIGCCVNSAARGGAIGLTLSAGCSNYLLDTITFAHNSAGYGRDFFLLAQSLEESVTIDHYQFNLYPPTYIRSNALFGSDRTTYVEETDLFPFLFPNQRFKYVFVDSLGQSGLASDLPECGRETHPCMSMRNSMDHLLNPDQEEELTQCVLERGLVLMGDLVVTDEIDVELCGYLNIREQDGLILYLFPIQTYQNTQSTPIHYGRVRFDQHGSIGCKLSFGMTEIVPVQTVYMKHLEFVLPRFSEHPQPIIAIQSVCVTMAECVVKAADSTKPSSPLISFNATLTSMPARIKLDISKLNAQDIVLRQPLILLRSTSELPVFMDTILTGHAVALNQTSTFSLPPLISITDSVFERVALQLAADLPDDVVYTGIDSSVVVTPSPSVFLLTSHTFAVQARPAQNLSSLASPLSVANLHSPLIAKILSSGLENPSFLFDDRIKQTPLSSYITLTGLEIEGQSALDPNYPLPLGLVIASHSTPDLYMAHSAFVCPTDSPDNIGLIVVTDKSLIWPEMRHMLFSNCSSLRRTVDQ</sequence>
<name>A0ABQ9YIC1_9EUKA</name>
<evidence type="ECO:0000313" key="2">
    <source>
        <dbReference type="Proteomes" id="UP001281761"/>
    </source>
</evidence>
<dbReference type="EMBL" id="JARBJD010000006">
    <property type="protein sequence ID" value="KAK2963512.1"/>
    <property type="molecule type" value="Genomic_DNA"/>
</dbReference>
<accession>A0ABQ9YIC1</accession>
<keyword evidence="2" id="KW-1185">Reference proteome</keyword>
<reference evidence="1 2" key="1">
    <citation type="journal article" date="2022" name="bioRxiv">
        <title>Genomics of Preaxostyla Flagellates Illuminates Evolutionary Transitions and the Path Towards Mitochondrial Loss.</title>
        <authorList>
            <person name="Novak L.V.F."/>
            <person name="Treitli S.C."/>
            <person name="Pyrih J."/>
            <person name="Halakuc P."/>
            <person name="Pipaliya S.V."/>
            <person name="Vacek V."/>
            <person name="Brzon O."/>
            <person name="Soukal P."/>
            <person name="Eme L."/>
            <person name="Dacks J.B."/>
            <person name="Karnkowska A."/>
            <person name="Elias M."/>
            <person name="Hampl V."/>
        </authorList>
    </citation>
    <scope>NUCLEOTIDE SEQUENCE [LARGE SCALE GENOMIC DNA]</scope>
    <source>
        <strain evidence="1">NAU3</strain>
        <tissue evidence="1">Gut</tissue>
    </source>
</reference>
<organism evidence="1 2">
    <name type="scientific">Blattamonas nauphoetae</name>
    <dbReference type="NCBI Taxonomy" id="2049346"/>
    <lineage>
        <taxon>Eukaryota</taxon>
        <taxon>Metamonada</taxon>
        <taxon>Preaxostyla</taxon>
        <taxon>Oxymonadida</taxon>
        <taxon>Blattamonas</taxon>
    </lineage>
</organism>
<gene>
    <name evidence="1" type="ORF">BLNAU_1555</name>
</gene>
<evidence type="ECO:0000313" key="1">
    <source>
        <dbReference type="EMBL" id="KAK2963512.1"/>
    </source>
</evidence>
<proteinExistence type="predicted"/>
<protein>
    <submittedName>
        <fullName evidence="1">Uncharacterized protein</fullName>
    </submittedName>
</protein>
<comment type="caution">
    <text evidence="1">The sequence shown here is derived from an EMBL/GenBank/DDBJ whole genome shotgun (WGS) entry which is preliminary data.</text>
</comment>
<dbReference type="Proteomes" id="UP001281761">
    <property type="component" value="Unassembled WGS sequence"/>
</dbReference>